<sequence length="218" mass="24655">MLDIPQLLSRVKLFRKKAAVRCAMCSMGGVGSTALARHIGSISDKTIREHAYTPAVYDDEVDIRLGYMFGNPYDAVLSLFRRNYQDMHAKAMNVNSPTPARSLRGMTLEEYLERGVDEFNIERQFDNWVSTLSPKHPTILVKYESLGSTIDKVLEFFQCEEPFELKRRNSSWVDQPSRIIEGLQLIYGDVAAKIDAMPPLKILLPESAHTQTLNAVTS</sequence>
<dbReference type="EMBL" id="CP000155">
    <property type="protein sequence ID" value="ABC32827.1"/>
    <property type="molecule type" value="Genomic_DNA"/>
</dbReference>
<name>Q2S947_HAHCH</name>
<dbReference type="OrthoDB" id="6384110at2"/>
<dbReference type="KEGG" id="hch:HCH_06183"/>
<dbReference type="RefSeq" id="WP_011399885.1">
    <property type="nucleotide sequence ID" value="NC_007645.1"/>
</dbReference>
<evidence type="ECO:0000313" key="1">
    <source>
        <dbReference type="EMBL" id="ABC32827.1"/>
    </source>
</evidence>
<reference evidence="1 2" key="1">
    <citation type="journal article" date="2005" name="Nucleic Acids Res.">
        <title>Genomic blueprint of Hahella chejuensis, a marine microbe producing an algicidal agent.</title>
        <authorList>
            <person name="Jeong H."/>
            <person name="Yim J.H."/>
            <person name="Lee C."/>
            <person name="Choi S.-H."/>
            <person name="Park Y.K."/>
            <person name="Yoon S.H."/>
            <person name="Hur C.-G."/>
            <person name="Kang H.-Y."/>
            <person name="Kim D."/>
            <person name="Lee H.H."/>
            <person name="Park K.H."/>
            <person name="Park S.-H."/>
            <person name="Park H.-S."/>
            <person name="Lee H.K."/>
            <person name="Oh T.K."/>
            <person name="Kim J.F."/>
        </authorList>
    </citation>
    <scope>NUCLEOTIDE SEQUENCE [LARGE SCALE GENOMIC DNA]</scope>
    <source>
        <strain evidence="1 2">KCTC 2396</strain>
    </source>
</reference>
<dbReference type="Proteomes" id="UP000000238">
    <property type="component" value="Chromosome"/>
</dbReference>
<dbReference type="HOGENOM" id="CLU_1277108_0_0_6"/>
<keyword evidence="2" id="KW-1185">Reference proteome</keyword>
<dbReference type="AlphaFoldDB" id="Q2S947"/>
<dbReference type="eggNOG" id="ENOG503382C">
    <property type="taxonomic scope" value="Bacteria"/>
</dbReference>
<organism evidence="1 2">
    <name type="scientific">Hahella chejuensis (strain KCTC 2396)</name>
    <dbReference type="NCBI Taxonomy" id="349521"/>
    <lineage>
        <taxon>Bacteria</taxon>
        <taxon>Pseudomonadati</taxon>
        <taxon>Pseudomonadota</taxon>
        <taxon>Gammaproteobacteria</taxon>
        <taxon>Oceanospirillales</taxon>
        <taxon>Hahellaceae</taxon>
        <taxon>Hahella</taxon>
    </lineage>
</organism>
<dbReference type="STRING" id="349521.HCH_06183"/>
<evidence type="ECO:0008006" key="3">
    <source>
        <dbReference type="Google" id="ProtNLM"/>
    </source>
</evidence>
<protein>
    <recommendedName>
        <fullName evidence="3">Sulfotransferase domain-containing protein</fullName>
    </recommendedName>
</protein>
<evidence type="ECO:0000313" key="2">
    <source>
        <dbReference type="Proteomes" id="UP000000238"/>
    </source>
</evidence>
<accession>Q2S947</accession>
<gene>
    <name evidence="1" type="ordered locus">HCH_06183</name>
</gene>
<proteinExistence type="predicted"/>